<proteinExistence type="predicted"/>
<protein>
    <recommendedName>
        <fullName evidence="3">Phage tail protein</fullName>
    </recommendedName>
</protein>
<dbReference type="AlphaFoldDB" id="A0A1S1WSR9"/>
<name>A0A1S1WSR9_9NEIS</name>
<reference evidence="1 2" key="1">
    <citation type="submission" date="2016-09" db="EMBL/GenBank/DDBJ databases">
        <title>Chromobacterium muskegensis sp. nov., an insecticidal bacterium isolated from Sphagnum bogs.</title>
        <authorList>
            <person name="Sparks M.E."/>
            <person name="Blackburn M.B."/>
            <person name="Gundersen-Rindal D.E."/>
            <person name="Mitchell A."/>
            <person name="Farrar R."/>
            <person name="Kuhar D."/>
        </authorList>
    </citation>
    <scope>NUCLEOTIDE SEQUENCE [LARGE SCALE GENOMIC DNA]</scope>
    <source>
        <strain evidence="1 2">37-2</strain>
    </source>
</reference>
<evidence type="ECO:0000313" key="2">
    <source>
        <dbReference type="Proteomes" id="UP000180088"/>
    </source>
</evidence>
<comment type="caution">
    <text evidence="1">The sequence shown here is derived from an EMBL/GenBank/DDBJ whole genome shotgun (WGS) entry which is preliminary data.</text>
</comment>
<dbReference type="EMBL" id="MKCS01000004">
    <property type="protein sequence ID" value="OHX10253.1"/>
    <property type="molecule type" value="Genomic_DNA"/>
</dbReference>
<organism evidence="1 2">
    <name type="scientific">Chromobacterium sphagni</name>
    <dbReference type="NCBI Taxonomy" id="1903179"/>
    <lineage>
        <taxon>Bacteria</taxon>
        <taxon>Pseudomonadati</taxon>
        <taxon>Pseudomonadota</taxon>
        <taxon>Betaproteobacteria</taxon>
        <taxon>Neisseriales</taxon>
        <taxon>Chromobacteriaceae</taxon>
        <taxon>Chromobacterium</taxon>
    </lineage>
</organism>
<dbReference type="InterPro" id="IPR008861">
    <property type="entry name" value="GpX-like"/>
</dbReference>
<dbReference type="Pfam" id="PF05489">
    <property type="entry name" value="Phage_tail_X"/>
    <property type="match status" value="1"/>
</dbReference>
<dbReference type="OrthoDB" id="8602627at2"/>
<evidence type="ECO:0000313" key="1">
    <source>
        <dbReference type="EMBL" id="OHX10253.1"/>
    </source>
</evidence>
<dbReference type="STRING" id="1903179.BI347_20870"/>
<sequence>MFLTHVTTQGERWDQLASRYYGDPLAYERIITANPHIPLVTTLPSGLVLSIPVIEQADLAEELPLWMR</sequence>
<accession>A0A1S1WSR9</accession>
<evidence type="ECO:0008006" key="3">
    <source>
        <dbReference type="Google" id="ProtNLM"/>
    </source>
</evidence>
<dbReference type="RefSeq" id="WP_071116981.1">
    <property type="nucleotide sequence ID" value="NZ_MKCS01000004.1"/>
</dbReference>
<gene>
    <name evidence="1" type="ORF">BI347_20870</name>
</gene>
<dbReference type="Proteomes" id="UP000180088">
    <property type="component" value="Unassembled WGS sequence"/>
</dbReference>